<keyword evidence="2" id="KW-0418">Kinase</keyword>
<sequence>MTGGNRVLLHASCVAVGGRALLILGPSGAGKSSLALALMALGADLVADDRTEILREGATLVARCPPALAGLIEARGLGILRAPAIHEARVELAVDLGQRETDRLPQRRNIQVLGRPVDLVFGQEGGHFSYALLLRLTSGRVA</sequence>
<organism evidence="2 3">
    <name type="scientific">Cereibacter ovatus</name>
    <dbReference type="NCBI Taxonomy" id="439529"/>
    <lineage>
        <taxon>Bacteria</taxon>
        <taxon>Pseudomonadati</taxon>
        <taxon>Pseudomonadota</taxon>
        <taxon>Alphaproteobacteria</taxon>
        <taxon>Rhodobacterales</taxon>
        <taxon>Paracoccaceae</taxon>
        <taxon>Cereibacter</taxon>
    </lineage>
</organism>
<dbReference type="RefSeq" id="WP_097029142.1">
    <property type="nucleotide sequence ID" value="NZ_OAOQ01000002.1"/>
</dbReference>
<dbReference type="GO" id="GO:0006109">
    <property type="term" value="P:regulation of carbohydrate metabolic process"/>
    <property type="evidence" value="ECO:0007669"/>
    <property type="project" value="InterPro"/>
</dbReference>
<gene>
    <name evidence="2" type="ORF">SAMN05878503_102100</name>
</gene>
<evidence type="ECO:0000259" key="1">
    <source>
        <dbReference type="Pfam" id="PF07475"/>
    </source>
</evidence>
<dbReference type="InterPro" id="IPR011104">
    <property type="entry name" value="Hpr_kin/Pase_C"/>
</dbReference>
<feature type="domain" description="HPr kinase/phosphorylase C-terminal" evidence="1">
    <location>
        <begin position="6"/>
        <end position="86"/>
    </location>
</feature>
<evidence type="ECO:0000313" key="2">
    <source>
        <dbReference type="EMBL" id="SNX68392.1"/>
    </source>
</evidence>
<name>A0A285CLF9_9RHOB</name>
<dbReference type="InterPro" id="IPR027417">
    <property type="entry name" value="P-loop_NTPase"/>
</dbReference>
<dbReference type="AlphaFoldDB" id="A0A285CLF9"/>
<dbReference type="Gene3D" id="3.40.50.300">
    <property type="entry name" value="P-loop containing nucleotide triphosphate hydrolases"/>
    <property type="match status" value="1"/>
</dbReference>
<proteinExistence type="predicted"/>
<dbReference type="EMBL" id="OAOQ01000002">
    <property type="protein sequence ID" value="SNX68392.1"/>
    <property type="molecule type" value="Genomic_DNA"/>
</dbReference>
<protein>
    <submittedName>
        <fullName evidence="2">Hpr(Ser) kinase/phosphatase</fullName>
    </submittedName>
</protein>
<dbReference type="SUPFAM" id="SSF53795">
    <property type="entry name" value="PEP carboxykinase-like"/>
    <property type="match status" value="1"/>
</dbReference>
<evidence type="ECO:0000313" key="3">
    <source>
        <dbReference type="Proteomes" id="UP000219467"/>
    </source>
</evidence>
<dbReference type="Proteomes" id="UP000219467">
    <property type="component" value="Unassembled WGS sequence"/>
</dbReference>
<accession>A0A285CLF9</accession>
<dbReference type="OrthoDB" id="8326226at2"/>
<dbReference type="Pfam" id="PF07475">
    <property type="entry name" value="Hpr_kinase_C"/>
    <property type="match status" value="1"/>
</dbReference>
<dbReference type="GO" id="GO:0005524">
    <property type="term" value="F:ATP binding"/>
    <property type="evidence" value="ECO:0007669"/>
    <property type="project" value="InterPro"/>
</dbReference>
<reference evidence="3" key="1">
    <citation type="submission" date="2017-08" db="EMBL/GenBank/DDBJ databases">
        <authorList>
            <person name="Varghese N."/>
            <person name="Submissions S."/>
        </authorList>
    </citation>
    <scope>NUCLEOTIDE SEQUENCE [LARGE SCALE GENOMIC DNA]</scope>
    <source>
        <strain evidence="3">JA234</strain>
    </source>
</reference>
<keyword evidence="3" id="KW-1185">Reference proteome</keyword>
<dbReference type="CDD" id="cd01918">
    <property type="entry name" value="HprK_C"/>
    <property type="match status" value="1"/>
</dbReference>
<keyword evidence="2" id="KW-0808">Transferase</keyword>
<dbReference type="GO" id="GO:0000155">
    <property type="term" value="F:phosphorelay sensor kinase activity"/>
    <property type="evidence" value="ECO:0007669"/>
    <property type="project" value="InterPro"/>
</dbReference>